<dbReference type="InterPro" id="IPR042230">
    <property type="entry name" value="CusF_sf"/>
</dbReference>
<dbReference type="Proteomes" id="UP001626549">
    <property type="component" value="Chromosome"/>
</dbReference>
<dbReference type="Gene3D" id="2.40.50.320">
    <property type="entry name" value="Copper binding periplasmic protein CusF"/>
    <property type="match status" value="1"/>
</dbReference>
<feature type="chain" id="PRO_5047431484" evidence="1">
    <location>
        <begin position="21"/>
        <end position="143"/>
    </location>
</feature>
<reference evidence="2 3" key="1">
    <citation type="submission" date="2023-10" db="EMBL/GenBank/DDBJ databases">
        <title>Two novel species belonging to the OM43/NOR5 clade.</title>
        <authorList>
            <person name="Park M."/>
        </authorList>
    </citation>
    <scope>NUCLEOTIDE SEQUENCE [LARGE SCALE GENOMIC DNA]</scope>
    <source>
        <strain evidence="2 3">IMCC45268</strain>
    </source>
</reference>
<dbReference type="Pfam" id="PF11604">
    <property type="entry name" value="CusF_Ec"/>
    <property type="match status" value="1"/>
</dbReference>
<sequence length="143" mass="15128">MKSIKSILINLLVLILAGCGGTEDTPSSQAVDAQTSSGMPTQMMDHGAQAMEESVGYATGVIRSVGDQGNTLTIDHGPFKGGIEMDAMTMRYGVSEDVDVSAFTENTLVAFQAKRGRDGSYKIIALCNSETEGVDCLVDKIDE</sequence>
<gene>
    <name evidence="2" type="ORF">R0137_06100</name>
</gene>
<proteinExistence type="predicted"/>
<evidence type="ECO:0000313" key="3">
    <source>
        <dbReference type="Proteomes" id="UP001626549"/>
    </source>
</evidence>
<accession>A0ABZ0IH29</accession>
<organism evidence="2 3">
    <name type="scientific">Congregibacter brevis</name>
    <dbReference type="NCBI Taxonomy" id="3081201"/>
    <lineage>
        <taxon>Bacteria</taxon>
        <taxon>Pseudomonadati</taxon>
        <taxon>Pseudomonadota</taxon>
        <taxon>Gammaproteobacteria</taxon>
        <taxon>Cellvibrionales</taxon>
        <taxon>Halieaceae</taxon>
        <taxon>Congregibacter</taxon>
    </lineage>
</organism>
<name>A0ABZ0IH29_9GAMM</name>
<keyword evidence="3" id="KW-1185">Reference proteome</keyword>
<protein>
    <submittedName>
        <fullName evidence="2">Copper-binding protein</fullName>
    </submittedName>
</protein>
<dbReference type="EMBL" id="CP136865">
    <property type="protein sequence ID" value="WOJ98144.1"/>
    <property type="molecule type" value="Genomic_DNA"/>
</dbReference>
<feature type="signal peptide" evidence="1">
    <location>
        <begin position="1"/>
        <end position="20"/>
    </location>
</feature>
<dbReference type="InterPro" id="IPR021647">
    <property type="entry name" value="CusF_Ec"/>
</dbReference>
<evidence type="ECO:0000313" key="2">
    <source>
        <dbReference type="EMBL" id="WOJ98144.1"/>
    </source>
</evidence>
<evidence type="ECO:0000256" key="1">
    <source>
        <dbReference type="SAM" id="SignalP"/>
    </source>
</evidence>
<keyword evidence="1" id="KW-0732">Signal</keyword>
<dbReference type="RefSeq" id="WP_407329356.1">
    <property type="nucleotide sequence ID" value="NZ_CP136865.1"/>
</dbReference>
<dbReference type="PROSITE" id="PS51257">
    <property type="entry name" value="PROKAR_LIPOPROTEIN"/>
    <property type="match status" value="1"/>
</dbReference>